<reference evidence="2" key="1">
    <citation type="journal article" date="2015" name="Proc. Natl. Acad. Sci. U.S.A.">
        <title>Networks of energetic and metabolic interactions define dynamics in microbial communities.</title>
        <authorList>
            <person name="Embree M."/>
            <person name="Liu J.K."/>
            <person name="Al-Bassam M.M."/>
            <person name="Zengler K."/>
        </authorList>
    </citation>
    <scope>NUCLEOTIDE SEQUENCE</scope>
</reference>
<dbReference type="InterPro" id="IPR029060">
    <property type="entry name" value="PIN-like_dom_sf"/>
</dbReference>
<name>A0A0W8FCJ9_9ZZZZ</name>
<evidence type="ECO:0000259" key="1">
    <source>
        <dbReference type="Pfam" id="PF01850"/>
    </source>
</evidence>
<feature type="domain" description="PIN" evidence="1">
    <location>
        <begin position="3"/>
        <end position="41"/>
    </location>
</feature>
<evidence type="ECO:0000313" key="2">
    <source>
        <dbReference type="EMBL" id="KUG18598.1"/>
    </source>
</evidence>
<dbReference type="Gene3D" id="3.40.50.1010">
    <property type="entry name" value="5'-nuclease"/>
    <property type="match status" value="1"/>
</dbReference>
<dbReference type="InterPro" id="IPR002716">
    <property type="entry name" value="PIN_dom"/>
</dbReference>
<organism evidence="2">
    <name type="scientific">hydrocarbon metagenome</name>
    <dbReference type="NCBI Taxonomy" id="938273"/>
    <lineage>
        <taxon>unclassified sequences</taxon>
        <taxon>metagenomes</taxon>
        <taxon>ecological metagenomes</taxon>
    </lineage>
</organism>
<dbReference type="AlphaFoldDB" id="A0A0W8FCJ9"/>
<gene>
    <name evidence="2" type="ORF">ASZ90_011728</name>
</gene>
<dbReference type="Pfam" id="PF01850">
    <property type="entry name" value="PIN"/>
    <property type="match status" value="1"/>
</dbReference>
<proteinExistence type="predicted"/>
<accession>A0A0W8FCJ9</accession>
<comment type="caution">
    <text evidence="2">The sequence shown here is derived from an EMBL/GenBank/DDBJ whole genome shotgun (WGS) entry which is preliminary data.</text>
</comment>
<protein>
    <recommendedName>
        <fullName evidence="1">PIN domain-containing protein</fullName>
    </recommendedName>
</protein>
<dbReference type="EMBL" id="LNQE01001374">
    <property type="protein sequence ID" value="KUG18598.1"/>
    <property type="molecule type" value="Genomic_DNA"/>
</dbReference>
<dbReference type="SUPFAM" id="SSF88723">
    <property type="entry name" value="PIN domain-like"/>
    <property type="match status" value="1"/>
</dbReference>
<sequence>MSIEYISRYALLTNDAINAATMEINKINSIATNDRDFERVEGVKVWGLL</sequence>